<name>A0A7S3YR64_9EUKA</name>
<feature type="transmembrane region" description="Helical" evidence="6">
    <location>
        <begin position="164"/>
        <end position="185"/>
    </location>
</feature>
<keyword evidence="2 6" id="KW-0812">Transmembrane</keyword>
<evidence type="ECO:0008006" key="8">
    <source>
        <dbReference type="Google" id="ProtNLM"/>
    </source>
</evidence>
<feature type="transmembrane region" description="Helical" evidence="6">
    <location>
        <begin position="129"/>
        <end position="152"/>
    </location>
</feature>
<dbReference type="AlphaFoldDB" id="A0A7S3YR64"/>
<evidence type="ECO:0000256" key="1">
    <source>
        <dbReference type="ARBA" id="ARBA00004141"/>
    </source>
</evidence>
<evidence type="ECO:0000256" key="3">
    <source>
        <dbReference type="ARBA" id="ARBA00022989"/>
    </source>
</evidence>
<evidence type="ECO:0000256" key="2">
    <source>
        <dbReference type="ARBA" id="ARBA00022692"/>
    </source>
</evidence>
<dbReference type="GO" id="GO:0015165">
    <property type="term" value="F:pyrimidine nucleotide-sugar transmembrane transporter activity"/>
    <property type="evidence" value="ECO:0007669"/>
    <property type="project" value="InterPro"/>
</dbReference>
<feature type="transmembrane region" description="Helical" evidence="6">
    <location>
        <begin position="286"/>
        <end position="303"/>
    </location>
</feature>
<protein>
    <recommendedName>
        <fullName evidence="8">Sugar phosphate transporter domain-containing protein</fullName>
    </recommendedName>
</protein>
<keyword evidence="3 6" id="KW-1133">Transmembrane helix</keyword>
<dbReference type="Pfam" id="PF04142">
    <property type="entry name" value="Nuc_sug_transp"/>
    <property type="match status" value="1"/>
</dbReference>
<gene>
    <name evidence="7" type="ORF">LGLO00237_LOCUS10876</name>
</gene>
<feature type="transmembrane region" description="Helical" evidence="6">
    <location>
        <begin position="259"/>
        <end position="280"/>
    </location>
</feature>
<evidence type="ECO:0000313" key="7">
    <source>
        <dbReference type="EMBL" id="CAE0659300.1"/>
    </source>
</evidence>
<evidence type="ECO:0000256" key="6">
    <source>
        <dbReference type="SAM" id="Phobius"/>
    </source>
</evidence>
<comment type="subcellular location">
    <subcellularLocation>
        <location evidence="1">Membrane</location>
        <topology evidence="1">Multi-pass membrane protein</topology>
    </subcellularLocation>
</comment>
<feature type="compositionally biased region" description="Basic and acidic residues" evidence="5">
    <location>
        <begin position="346"/>
        <end position="357"/>
    </location>
</feature>
<dbReference type="GO" id="GO:0000139">
    <property type="term" value="C:Golgi membrane"/>
    <property type="evidence" value="ECO:0007669"/>
    <property type="project" value="InterPro"/>
</dbReference>
<feature type="region of interest" description="Disordered" evidence="5">
    <location>
        <begin position="345"/>
        <end position="366"/>
    </location>
</feature>
<feature type="transmembrane region" description="Helical" evidence="6">
    <location>
        <begin position="206"/>
        <end position="227"/>
    </location>
</feature>
<feature type="transmembrane region" description="Helical" evidence="6">
    <location>
        <begin position="233"/>
        <end position="252"/>
    </location>
</feature>
<feature type="transmembrane region" description="Helical" evidence="6">
    <location>
        <begin position="73"/>
        <end position="90"/>
    </location>
</feature>
<dbReference type="NCBIfam" id="TIGR00803">
    <property type="entry name" value="nst"/>
    <property type="match status" value="1"/>
</dbReference>
<accession>A0A7S3YR64</accession>
<evidence type="ECO:0000256" key="4">
    <source>
        <dbReference type="ARBA" id="ARBA00023136"/>
    </source>
</evidence>
<reference evidence="7" key="1">
    <citation type="submission" date="2021-01" db="EMBL/GenBank/DDBJ databases">
        <authorList>
            <person name="Corre E."/>
            <person name="Pelletier E."/>
            <person name="Niang G."/>
            <person name="Scheremetjew M."/>
            <person name="Finn R."/>
            <person name="Kale V."/>
            <person name="Holt S."/>
            <person name="Cochrane G."/>
            <person name="Meng A."/>
            <person name="Brown T."/>
            <person name="Cohen L."/>
        </authorList>
    </citation>
    <scope>NUCLEOTIDE SEQUENCE</scope>
    <source>
        <strain evidence="7">CCCM811</strain>
    </source>
</reference>
<evidence type="ECO:0000256" key="5">
    <source>
        <dbReference type="SAM" id="MobiDB-lite"/>
    </source>
</evidence>
<sequence>MSNRMKRIGASVALTGFVVAQTVMIRFSRGDDGKLPYNPAAATFLNELIKLIVSLALWWAYDKDSEYNGLDGVNVFTFCMFSVPGLIYALQNTLIFYALVFLEAPTFQVFASLKIVTTALLFRVALRRILTVVQWVALAQLFLSMVITKMGALLKDSHVQQRESLFYGASILLFNSWLSATSGIFNEWLVKHQDSKAPLMIKSIQLYTWGTLINLVTWIATDANVLQFQGITPLVWCIIVNNAAVGLSVAFIMKYADNIVKCFSTAAAVFISALLSSFLFDFPLDLPFMVGLFVYSTAFFLYFGNHNPVLRKEGLDDAQALPCVLASKLLGCALEGEDLNGSSEDVNEKLKAKRSDETSGTAALELGKMAENGDRSSLLQPRAAKNDAKAKAK</sequence>
<dbReference type="InterPro" id="IPR007271">
    <property type="entry name" value="Nuc_sug_transpt"/>
</dbReference>
<organism evidence="7">
    <name type="scientific">Lotharella globosa</name>
    <dbReference type="NCBI Taxonomy" id="91324"/>
    <lineage>
        <taxon>Eukaryota</taxon>
        <taxon>Sar</taxon>
        <taxon>Rhizaria</taxon>
        <taxon>Cercozoa</taxon>
        <taxon>Chlorarachniophyceae</taxon>
        <taxon>Lotharella</taxon>
    </lineage>
</organism>
<dbReference type="PANTHER" id="PTHR10231">
    <property type="entry name" value="NUCLEOTIDE-SUGAR TRANSMEMBRANE TRANSPORTER"/>
    <property type="match status" value="1"/>
</dbReference>
<dbReference type="EMBL" id="HBIV01014873">
    <property type="protein sequence ID" value="CAE0659300.1"/>
    <property type="molecule type" value="Transcribed_RNA"/>
</dbReference>
<feature type="transmembrane region" description="Helical" evidence="6">
    <location>
        <begin position="96"/>
        <end position="122"/>
    </location>
</feature>
<proteinExistence type="predicted"/>
<feature type="transmembrane region" description="Helical" evidence="6">
    <location>
        <begin position="40"/>
        <end position="61"/>
    </location>
</feature>
<keyword evidence="4 6" id="KW-0472">Membrane</keyword>